<feature type="transmembrane region" description="Helical" evidence="1">
    <location>
        <begin position="77"/>
        <end position="99"/>
    </location>
</feature>
<evidence type="ECO:0000313" key="2">
    <source>
        <dbReference type="EMBL" id="SBS74893.1"/>
    </source>
</evidence>
<name>A0A1Y5P887_9MICO</name>
<feature type="transmembrane region" description="Helical" evidence="1">
    <location>
        <begin position="45"/>
        <end position="70"/>
    </location>
</feature>
<proteinExistence type="predicted"/>
<reference evidence="2" key="1">
    <citation type="submission" date="2016-03" db="EMBL/GenBank/DDBJ databases">
        <authorList>
            <person name="Ploux O."/>
        </authorList>
    </citation>
    <scope>NUCLEOTIDE SEQUENCE</scope>
    <source>
        <strain evidence="2">UC1</strain>
    </source>
</reference>
<protein>
    <submittedName>
        <fullName evidence="2">AraC family transcriptional regulator</fullName>
    </submittedName>
</protein>
<dbReference type="RefSeq" id="WP_295577989.1">
    <property type="nucleotide sequence ID" value="NZ_FLQR01000012.1"/>
</dbReference>
<dbReference type="AlphaFoldDB" id="A0A1Y5P887"/>
<evidence type="ECO:0000256" key="1">
    <source>
        <dbReference type="SAM" id="Phobius"/>
    </source>
</evidence>
<keyword evidence="1" id="KW-0812">Transmembrane</keyword>
<sequence length="100" mass="10412">MSTPQQHPQSRVRVLYSLAAAASLVVAVIFVTIGDGVDVPEATGLRAIIVDGGHTAVWVLLTIAFAIAAVRGSWVRAAGAIAVAAGVLYALFLVAVFLWR</sequence>
<gene>
    <name evidence="2" type="ORF">MIPYR_80037</name>
</gene>
<dbReference type="EMBL" id="FLQR01000012">
    <property type="protein sequence ID" value="SBS74893.1"/>
    <property type="molecule type" value="Genomic_DNA"/>
</dbReference>
<feature type="transmembrane region" description="Helical" evidence="1">
    <location>
        <begin position="12"/>
        <end position="33"/>
    </location>
</feature>
<accession>A0A1Y5P887</accession>
<organism evidence="2">
    <name type="scientific">uncultured Microbacterium sp</name>
    <dbReference type="NCBI Taxonomy" id="191216"/>
    <lineage>
        <taxon>Bacteria</taxon>
        <taxon>Bacillati</taxon>
        <taxon>Actinomycetota</taxon>
        <taxon>Actinomycetes</taxon>
        <taxon>Micrococcales</taxon>
        <taxon>Microbacteriaceae</taxon>
        <taxon>Microbacterium</taxon>
        <taxon>environmental samples</taxon>
    </lineage>
</organism>
<keyword evidence="1" id="KW-1133">Transmembrane helix</keyword>
<keyword evidence="1" id="KW-0472">Membrane</keyword>